<sequence length="476" mass="55494">MYGYYCMQEEEQLVYWYSGLYLQPQHFQSIDLHHGFMLARSRQLSQPHHQGYYECCINDDLLKEDTVRVEKIKAVLSSGYYIEYPGNCVVQDKCLTNLKGSDHGTVDLWLALKRFNSGHKNVSSVNDKRGSARWISSDDERNMRNVYHDSQDADITRIKYDIQILTDEEKDNTTDYEYLPLTRIIYGNNSLCIDDECSFPVMRLSANHKLRNKIAEIYSDIKFYKNRLEKYRYTERTVSDGHLYNFLILCAINRTLPLLSSFINEDAIHPWLYYMALCQFAGEISTFHNSGLSDTRIVELSYNHYEQISCFSDLQYYIKLILDDSCRDKIISVEFRKITTDTLICNFDEYGAGSNSDYYIKLTSDTFRKNKLIALPEIKIAPSEHIDMIIQHALPGIKFTVMDAVTSDLQVRENTIWLKIDKHSELWTLAQTQKRVAFYWSCSPDDLLVELVLSQEKYAVSRPKQDNGSFHPAVGR</sequence>
<evidence type="ECO:0000313" key="2">
    <source>
        <dbReference type="Proteomes" id="UP000000746"/>
    </source>
</evidence>
<dbReference type="HOGENOM" id="CLU_031690_3_1_6"/>
<dbReference type="KEGG" id="eck:EC55989_3287"/>
<dbReference type="PANTHER" id="PTHR35566">
    <property type="entry name" value="BLR3599 PROTEIN"/>
    <property type="match status" value="1"/>
</dbReference>
<organism evidence="1 2">
    <name type="scientific">Escherichia coli (strain 55989 / EAEC)</name>
    <dbReference type="NCBI Taxonomy" id="585055"/>
    <lineage>
        <taxon>Bacteria</taxon>
        <taxon>Pseudomonadati</taxon>
        <taxon>Pseudomonadota</taxon>
        <taxon>Gammaproteobacteria</taxon>
        <taxon>Enterobacterales</taxon>
        <taxon>Enterobacteriaceae</taxon>
        <taxon>Escherichia</taxon>
    </lineage>
</organism>
<name>B7LFQ4_ECO55</name>
<proteinExistence type="predicted"/>
<dbReference type="PANTHER" id="PTHR35566:SF1">
    <property type="entry name" value="TYPE VI SECRETION SYSTEM BASEPLATE COMPONENT TSSK1"/>
    <property type="match status" value="1"/>
</dbReference>
<dbReference type="Proteomes" id="UP000000746">
    <property type="component" value="Chromosome"/>
</dbReference>
<dbReference type="EMBL" id="CU928145">
    <property type="protein sequence ID" value="CAU99307.1"/>
    <property type="molecule type" value="Genomic_DNA"/>
</dbReference>
<evidence type="ECO:0000313" key="1">
    <source>
        <dbReference type="EMBL" id="CAU99307.1"/>
    </source>
</evidence>
<keyword evidence="2" id="KW-1185">Reference proteome</keyword>
<evidence type="ECO:0008006" key="3">
    <source>
        <dbReference type="Google" id="ProtNLM"/>
    </source>
</evidence>
<reference evidence="2" key="1">
    <citation type="journal article" date="2009" name="PLoS Genet.">
        <title>Organised genome dynamics in the Escherichia coli species results in highly diverse adaptive paths.</title>
        <authorList>
            <person name="Touchon M."/>
            <person name="Hoede C."/>
            <person name="Tenaillon O."/>
            <person name="Barbe V."/>
            <person name="Baeriswyl S."/>
            <person name="Bidet P."/>
            <person name="Bingen E."/>
            <person name="Bonacorsi S."/>
            <person name="Bouchier C."/>
            <person name="Bouvet O."/>
            <person name="Calteau A."/>
            <person name="Chiapello H."/>
            <person name="Clermont O."/>
            <person name="Cruveiller S."/>
            <person name="Danchin A."/>
            <person name="Diard M."/>
            <person name="Dossat C."/>
            <person name="Karoui M.E."/>
            <person name="Frapy E."/>
            <person name="Garry L."/>
            <person name="Ghigo J.M."/>
            <person name="Gilles A.M."/>
            <person name="Johnson J."/>
            <person name="Le Bouguenec C."/>
            <person name="Lescat M."/>
            <person name="Mangenot S."/>
            <person name="Martinez-Jehanne V."/>
            <person name="Matic I."/>
            <person name="Nassif X."/>
            <person name="Oztas S."/>
            <person name="Petit M.A."/>
            <person name="Pichon C."/>
            <person name="Rouy Z."/>
            <person name="Ruf C.S."/>
            <person name="Schneider D."/>
            <person name="Tourret J."/>
            <person name="Vacherie B."/>
            <person name="Vallenet D."/>
            <person name="Medigue C."/>
            <person name="Rocha E.P.C."/>
            <person name="Denamur E."/>
        </authorList>
    </citation>
    <scope>NUCLEOTIDE SEQUENCE [LARGE SCALE GENOMIC DNA]</scope>
    <source>
        <strain evidence="2">55989 / EAEC</strain>
    </source>
</reference>
<protein>
    <recommendedName>
        <fullName evidence="3">Type VI secretion system baseplate subunit TssK</fullName>
    </recommendedName>
</protein>
<dbReference type="InterPro" id="IPR010263">
    <property type="entry name" value="T6SS_TssK"/>
</dbReference>
<dbReference type="AlphaFoldDB" id="B7LFQ4"/>
<dbReference type="Pfam" id="PF05936">
    <property type="entry name" value="T6SS_VasE"/>
    <property type="match status" value="1"/>
</dbReference>
<accession>B7LFQ4</accession>
<gene>
    <name evidence="1" type="ordered locus">EC55989_3287</name>
</gene>
<dbReference type="NCBIfam" id="TIGR03353">
    <property type="entry name" value="VI_chp_4"/>
    <property type="match status" value="1"/>
</dbReference>